<dbReference type="STRING" id="796604.A0A2X0N0E2"/>
<feature type="compositionally biased region" description="Polar residues" evidence="9">
    <location>
        <begin position="722"/>
        <end position="733"/>
    </location>
</feature>
<dbReference type="InterPro" id="IPR044099">
    <property type="entry name" value="Dcp2_NUDIX"/>
</dbReference>
<feature type="domain" description="Nudix hydrolase" evidence="10">
    <location>
        <begin position="143"/>
        <end position="310"/>
    </location>
</feature>
<dbReference type="InterPro" id="IPR000086">
    <property type="entry name" value="NUDIX_hydrolase_dom"/>
</dbReference>
<dbReference type="SUPFAM" id="SSF55811">
    <property type="entry name" value="Nudix"/>
    <property type="match status" value="1"/>
</dbReference>
<feature type="compositionally biased region" description="Pro residues" evidence="9">
    <location>
        <begin position="526"/>
        <end position="538"/>
    </location>
</feature>
<dbReference type="PANTHER" id="PTHR23114">
    <property type="entry name" value="M7GPPPN-MRNA HYDROLASE"/>
    <property type="match status" value="1"/>
</dbReference>
<dbReference type="GO" id="GO:0003723">
    <property type="term" value="F:RNA binding"/>
    <property type="evidence" value="ECO:0007669"/>
    <property type="project" value="UniProtKB-KW"/>
</dbReference>
<keyword evidence="5" id="KW-0479">Metal-binding</keyword>
<feature type="region of interest" description="Disordered" evidence="9">
    <location>
        <begin position="522"/>
        <end position="597"/>
    </location>
</feature>
<feature type="compositionally biased region" description="Low complexity" evidence="9">
    <location>
        <begin position="1014"/>
        <end position="1027"/>
    </location>
</feature>
<sequence>MSYHDGPTLASTIAASSSSPSSSSYFASLTLDHTLEDLCARFIVNLPTEELVSMDRICFQIEQAHWYYEDFVRPSALNPLPSYGLKAFSLLMFRSCALLHDASRLALPSINERPFLTPTSFPDGPQLIPSHQQIWTSFMAYKERVPVCGAILISQYWDKVIDELLFQTSRAWIDLTLRLPPPKVLLVKGWNKGASWSFPRGKINKGEPEGMCAVREVLEETGYDLSSAFPPEQLQTNYVEQEPAERVPYYVELVIKEQKIRLYLIPGIHEDTYFETRTRKEISKIDWFKLSDLPTWQKDKKGKKNASQIEGKQAKFYMVTPFMSCVLLPSPVFGCMVTQLSFLFTRHLKLWIERSKPKNVRKRAPVSAIPIAPAPTSRAAIDSEPEPELSTSPSGFGSTTEDDDLTDVEVYSASAPLAAKEFESTQEATDALNAFFFGGSPPKESAVQHQPPLRLPSAFPPFQSNAQSAEVREDSPGLSTRERFSSAGTTLPHVAYERQSSFVQPKPQTSIHQTDKLLALLASQTSPPPPPPAKPPLSLPNNKMNLLGILRGQGQSRSVSSPKPSPNLLPDASSPLRTNASPSMLFDNSQPPPEAKGFGVEHVATHAERGQAERQEKRNALLRALSSVASAPVGHHPPTTPSSTGVRALFNSASPSRRSTGVTPPVVSSSLANLSLQDDDLDQRGWPITATEKQLTAARIGLGRQGTLMPLEPEESGEERWSSSAGSQARNTKQAFDELDAARDDWIEQGRPVGGVHSPSSKQHAVLHESMPSIEHHSASLPLPLESRLSHHSGSSDGSRRAVSTLHTAISASKGVNLLSILNGKAPTPTASLSSATPQAYQHVEAMTQVLPPASQAYQTAPVSQPPTALMQQIHLPDLTRPNATPPFGGGALANQIPSQPSLPPVPGGYYAQPGYVVSPHMQHPPQPSPQASHSHFVPGGYYFTPQAPSVPNYQNPYPTAPGSFITLQQHPPYVQHQGYSNRSPQSMHLQQPPNGGYQYPQHPIGNPQASGVASTSFAAPAPSSQSMVPPPSGMYENSTPPTGLKTTAHSGQLLGLLNARS</sequence>
<proteinExistence type="inferred from homology"/>
<keyword evidence="7" id="KW-0694">RNA-binding</keyword>
<reference evidence="11 12" key="1">
    <citation type="submission" date="2016-11" db="EMBL/GenBank/DDBJ databases">
        <authorList>
            <person name="Jaros S."/>
            <person name="Januszkiewicz K."/>
            <person name="Wedrychowicz H."/>
        </authorList>
    </citation>
    <scope>NUCLEOTIDE SEQUENCE [LARGE SCALE GENOMIC DNA]</scope>
</reference>
<evidence type="ECO:0000313" key="12">
    <source>
        <dbReference type="Proteomes" id="UP000249464"/>
    </source>
</evidence>
<comment type="subcellular location">
    <subcellularLocation>
        <location evidence="2">Cytoplasm</location>
    </subcellularLocation>
</comment>
<dbReference type="AlphaFoldDB" id="A0A2X0N0E2"/>
<dbReference type="Pfam" id="PF00293">
    <property type="entry name" value="NUDIX"/>
    <property type="match status" value="1"/>
</dbReference>
<evidence type="ECO:0000256" key="1">
    <source>
        <dbReference type="ARBA" id="ARBA00001936"/>
    </source>
</evidence>
<dbReference type="InterPro" id="IPR020084">
    <property type="entry name" value="NUDIX_hydrolase_CS"/>
</dbReference>
<dbReference type="SMART" id="SM01125">
    <property type="entry name" value="DCP2"/>
    <property type="match status" value="1"/>
</dbReference>
<dbReference type="FunFam" id="3.90.79.10:FF:000003">
    <property type="entry name" value="M7GpppN-mRNA hydrolase isoform 2"/>
    <property type="match status" value="1"/>
</dbReference>
<evidence type="ECO:0000256" key="8">
    <source>
        <dbReference type="ARBA" id="ARBA00023211"/>
    </source>
</evidence>
<feature type="compositionally biased region" description="Polar residues" evidence="9">
    <location>
        <begin position="978"/>
        <end position="990"/>
    </location>
</feature>
<dbReference type="PANTHER" id="PTHR23114:SF17">
    <property type="entry name" value="M7GPPPN-MRNA HYDROLASE"/>
    <property type="match status" value="1"/>
</dbReference>
<dbReference type="Gene3D" id="1.10.10.1050">
    <property type="entry name" value="Dcp2, box A domain"/>
    <property type="match status" value="1"/>
</dbReference>
<accession>A0A2X0N0E2</accession>
<dbReference type="GO" id="GO:0000290">
    <property type="term" value="P:deadenylation-dependent decapping of nuclear-transcribed mRNA"/>
    <property type="evidence" value="ECO:0007669"/>
    <property type="project" value="InterPro"/>
</dbReference>
<keyword evidence="6" id="KW-0378">Hydrolase</keyword>
<dbReference type="CDD" id="cd03672">
    <property type="entry name" value="NUDIX_Dcp2p_Nudt20"/>
    <property type="match status" value="1"/>
</dbReference>
<evidence type="ECO:0000256" key="6">
    <source>
        <dbReference type="ARBA" id="ARBA00022801"/>
    </source>
</evidence>
<evidence type="ECO:0000256" key="4">
    <source>
        <dbReference type="ARBA" id="ARBA00022490"/>
    </source>
</evidence>
<feature type="region of interest" description="Disordered" evidence="9">
    <location>
        <begin position="628"/>
        <end position="648"/>
    </location>
</feature>
<dbReference type="InterPro" id="IPR015797">
    <property type="entry name" value="NUDIX_hydrolase-like_dom_sf"/>
</dbReference>
<dbReference type="InterPro" id="IPR007722">
    <property type="entry name" value="DCP2_BoxA"/>
</dbReference>
<protein>
    <submittedName>
        <fullName evidence="11">BQ5605_C009g05546 protein</fullName>
    </submittedName>
</protein>
<evidence type="ECO:0000256" key="2">
    <source>
        <dbReference type="ARBA" id="ARBA00004496"/>
    </source>
</evidence>
<feature type="compositionally biased region" description="Basic and acidic residues" evidence="9">
    <location>
        <begin position="470"/>
        <end position="484"/>
    </location>
</feature>
<dbReference type="PROSITE" id="PS00893">
    <property type="entry name" value="NUDIX_BOX"/>
    <property type="match status" value="1"/>
</dbReference>
<evidence type="ECO:0000256" key="5">
    <source>
        <dbReference type="ARBA" id="ARBA00022723"/>
    </source>
</evidence>
<dbReference type="SUPFAM" id="SSF140586">
    <property type="entry name" value="Dcp2 domain-like"/>
    <property type="match status" value="1"/>
</dbReference>
<feature type="region of interest" description="Disordered" evidence="9">
    <location>
        <begin position="442"/>
        <end position="489"/>
    </location>
</feature>
<feature type="region of interest" description="Disordered" evidence="9">
    <location>
        <begin position="363"/>
        <end position="403"/>
    </location>
</feature>
<feature type="region of interest" description="Disordered" evidence="9">
    <location>
        <begin position="704"/>
        <end position="733"/>
    </location>
</feature>
<feature type="compositionally biased region" description="Polar residues" evidence="9">
    <location>
        <begin position="553"/>
        <end position="562"/>
    </location>
</feature>
<feature type="compositionally biased region" description="Polar residues" evidence="9">
    <location>
        <begin position="1036"/>
        <end position="1051"/>
    </location>
</feature>
<name>A0A2X0N0E2_9BASI</name>
<dbReference type="Pfam" id="PF05026">
    <property type="entry name" value="DCP2"/>
    <property type="match status" value="1"/>
</dbReference>
<keyword evidence="12" id="KW-1185">Reference proteome</keyword>
<evidence type="ECO:0000256" key="9">
    <source>
        <dbReference type="SAM" id="MobiDB-lite"/>
    </source>
</evidence>
<dbReference type="EMBL" id="FQNC01000049">
    <property type="protein sequence ID" value="SGY82124.1"/>
    <property type="molecule type" value="Genomic_DNA"/>
</dbReference>
<dbReference type="PROSITE" id="PS51462">
    <property type="entry name" value="NUDIX"/>
    <property type="match status" value="1"/>
</dbReference>
<dbReference type="GO" id="GO:0140933">
    <property type="term" value="F:5'-(N(7)-methylguanosine 5'-triphospho)-[mRNA] hydrolase activity"/>
    <property type="evidence" value="ECO:0007669"/>
    <property type="project" value="InterPro"/>
</dbReference>
<dbReference type="GO" id="GO:0000932">
    <property type="term" value="C:P-body"/>
    <property type="evidence" value="ECO:0007669"/>
    <property type="project" value="TreeGrafter"/>
</dbReference>
<dbReference type="Proteomes" id="UP000249464">
    <property type="component" value="Unassembled WGS sequence"/>
</dbReference>
<evidence type="ECO:0000259" key="10">
    <source>
        <dbReference type="PROSITE" id="PS51462"/>
    </source>
</evidence>
<organism evidence="11 12">
    <name type="scientific">Microbotryum silenes-dioicae</name>
    <dbReference type="NCBI Taxonomy" id="796604"/>
    <lineage>
        <taxon>Eukaryota</taxon>
        <taxon>Fungi</taxon>
        <taxon>Dikarya</taxon>
        <taxon>Basidiomycota</taxon>
        <taxon>Pucciniomycotina</taxon>
        <taxon>Microbotryomycetes</taxon>
        <taxon>Microbotryales</taxon>
        <taxon>Microbotryaceae</taxon>
        <taxon>Microbotryum</taxon>
    </lineage>
</organism>
<dbReference type="InterPro" id="IPR036189">
    <property type="entry name" value="DCP2_BoxA_sf"/>
</dbReference>
<keyword evidence="4" id="KW-0963">Cytoplasm</keyword>
<feature type="region of interest" description="Disordered" evidence="9">
    <location>
        <begin position="975"/>
        <end position="1062"/>
    </location>
</feature>
<dbReference type="GO" id="GO:0030145">
    <property type="term" value="F:manganese ion binding"/>
    <property type="evidence" value="ECO:0007669"/>
    <property type="project" value="InterPro"/>
</dbReference>
<evidence type="ECO:0000256" key="7">
    <source>
        <dbReference type="ARBA" id="ARBA00022884"/>
    </source>
</evidence>
<feature type="compositionally biased region" description="Polar residues" evidence="9">
    <location>
        <begin position="575"/>
        <end position="589"/>
    </location>
</feature>
<dbReference type="GO" id="GO:0000184">
    <property type="term" value="P:nuclear-transcribed mRNA catabolic process, nonsense-mediated decay"/>
    <property type="evidence" value="ECO:0007669"/>
    <property type="project" value="InterPro"/>
</dbReference>
<keyword evidence="8" id="KW-0464">Manganese</keyword>
<feature type="compositionally biased region" description="Low complexity" evidence="9">
    <location>
        <begin position="991"/>
        <end position="1004"/>
    </location>
</feature>
<dbReference type="Gene3D" id="3.90.79.10">
    <property type="entry name" value="Nucleoside Triphosphate Pyrophosphohydrolase"/>
    <property type="match status" value="1"/>
</dbReference>
<comment type="cofactor">
    <cofactor evidence="1">
        <name>Mn(2+)</name>
        <dbReference type="ChEBI" id="CHEBI:29035"/>
    </cofactor>
</comment>
<evidence type="ECO:0000256" key="3">
    <source>
        <dbReference type="ARBA" id="ARBA00005279"/>
    </source>
</evidence>
<gene>
    <name evidence="11" type="primary">BQ5605_C009g05546</name>
    <name evidence="11" type="ORF">BQ5605_C009G05546</name>
</gene>
<evidence type="ECO:0000313" key="11">
    <source>
        <dbReference type="EMBL" id="SGY82124.1"/>
    </source>
</evidence>
<feature type="compositionally biased region" description="Low complexity" evidence="9">
    <location>
        <begin position="365"/>
        <end position="380"/>
    </location>
</feature>
<comment type="similarity">
    <text evidence="3">Belongs to the Nudix hydrolase family. DCP2 subfamily.</text>
</comment>